<reference evidence="1 2" key="1">
    <citation type="journal article" date="2018" name="Nat. Genet.">
        <title>The Rosa genome provides new insights in the design of modern roses.</title>
        <authorList>
            <person name="Bendahmane M."/>
        </authorList>
    </citation>
    <scope>NUCLEOTIDE SEQUENCE [LARGE SCALE GENOMIC DNA]</scope>
    <source>
        <strain evidence="2">cv. Old Blush</strain>
    </source>
</reference>
<dbReference type="AlphaFoldDB" id="A0A2P6P2B7"/>
<proteinExistence type="predicted"/>
<dbReference type="EMBL" id="PDCK01000045">
    <property type="protein sequence ID" value="PRQ16069.1"/>
    <property type="molecule type" value="Genomic_DNA"/>
</dbReference>
<protein>
    <submittedName>
        <fullName evidence="1">Uncharacterized protein</fullName>
    </submittedName>
</protein>
<comment type="caution">
    <text evidence="1">The sequence shown here is derived from an EMBL/GenBank/DDBJ whole genome shotgun (WGS) entry which is preliminary data.</text>
</comment>
<evidence type="ECO:0000313" key="1">
    <source>
        <dbReference type="EMBL" id="PRQ16069.1"/>
    </source>
</evidence>
<organism evidence="1 2">
    <name type="scientific">Rosa chinensis</name>
    <name type="common">China rose</name>
    <dbReference type="NCBI Taxonomy" id="74649"/>
    <lineage>
        <taxon>Eukaryota</taxon>
        <taxon>Viridiplantae</taxon>
        <taxon>Streptophyta</taxon>
        <taxon>Embryophyta</taxon>
        <taxon>Tracheophyta</taxon>
        <taxon>Spermatophyta</taxon>
        <taxon>Magnoliopsida</taxon>
        <taxon>eudicotyledons</taxon>
        <taxon>Gunneridae</taxon>
        <taxon>Pentapetalae</taxon>
        <taxon>rosids</taxon>
        <taxon>fabids</taxon>
        <taxon>Rosales</taxon>
        <taxon>Rosaceae</taxon>
        <taxon>Rosoideae</taxon>
        <taxon>Rosoideae incertae sedis</taxon>
        <taxon>Rosa</taxon>
    </lineage>
</organism>
<keyword evidence="2" id="KW-1185">Reference proteome</keyword>
<dbReference type="Gramene" id="PRQ16069">
    <property type="protein sequence ID" value="PRQ16069"/>
    <property type="gene ID" value="RchiOBHm_Chr7g0180221"/>
</dbReference>
<name>A0A2P6P2B7_ROSCH</name>
<sequence length="62" mass="7298">MPLHRTHSTRHDLSFHALRYKRSKFINFIFQLNQSTYLIDLFTCTGGFRASILLLIQGPFLN</sequence>
<gene>
    <name evidence="1" type="ORF">RchiOBHm_Chr7g0180221</name>
</gene>
<accession>A0A2P6P2B7</accession>
<evidence type="ECO:0000313" key="2">
    <source>
        <dbReference type="Proteomes" id="UP000238479"/>
    </source>
</evidence>
<dbReference type="Proteomes" id="UP000238479">
    <property type="component" value="Chromosome 7"/>
</dbReference>